<accession>A0AAE2W4Q2</accession>
<proteinExistence type="predicted"/>
<name>A0AAE2W4Q2_RHOHA</name>
<organism evidence="1 2">
    <name type="scientific">Rhodococcus hoagii</name>
    <name type="common">Corynebacterium equii</name>
    <dbReference type="NCBI Taxonomy" id="43767"/>
    <lineage>
        <taxon>Bacteria</taxon>
        <taxon>Bacillati</taxon>
        <taxon>Actinomycetota</taxon>
        <taxon>Actinomycetes</taxon>
        <taxon>Mycobacteriales</taxon>
        <taxon>Nocardiaceae</taxon>
        <taxon>Prescottella</taxon>
    </lineage>
</organism>
<dbReference type="EMBL" id="WUYC01000001">
    <property type="protein sequence ID" value="MBM4713630.1"/>
    <property type="molecule type" value="Genomic_DNA"/>
</dbReference>
<evidence type="ECO:0000313" key="2">
    <source>
        <dbReference type="Proteomes" id="UP000706122"/>
    </source>
</evidence>
<evidence type="ECO:0000313" key="1">
    <source>
        <dbReference type="EMBL" id="MBM4713630.1"/>
    </source>
</evidence>
<protein>
    <submittedName>
        <fullName evidence="1">Uncharacterized protein</fullName>
    </submittedName>
</protein>
<comment type="caution">
    <text evidence="1">The sequence shown here is derived from an EMBL/GenBank/DDBJ whole genome shotgun (WGS) entry which is preliminary data.</text>
</comment>
<gene>
    <name evidence="1" type="ORF">GS551_05360</name>
</gene>
<reference evidence="1" key="1">
    <citation type="submission" date="2019-11" db="EMBL/GenBank/DDBJ databases">
        <title>Spread of Macrolides and rifampicin resistant Rhodococcus equi in clinical isolates in the USA.</title>
        <authorList>
            <person name="Alvarez-Narvaez S."/>
            <person name="Huber L."/>
            <person name="Cohen N.D."/>
            <person name="Slovis N."/>
            <person name="Greiter M."/>
            <person name="Giguere S."/>
            <person name="Hart K."/>
        </authorList>
    </citation>
    <scope>NUCLEOTIDE SEQUENCE</scope>
    <source>
        <strain evidence="1">Lh_5</strain>
    </source>
</reference>
<sequence length="108" mass="11742">MGYAYYTLPDGREAGYGVEAECDKPGCQTRIDRGLGYLCGQNPNGHKDAEEPGCGNYYCPDHQANHACANPECGAWDEDENLCCQLVRDHDLPHRDVDTGKAFASTAG</sequence>
<dbReference type="Proteomes" id="UP000706122">
    <property type="component" value="Unassembled WGS sequence"/>
</dbReference>
<dbReference type="AlphaFoldDB" id="A0AAE2W4Q2"/>